<protein>
    <recommendedName>
        <fullName evidence="4">Polymer-forming cytoskeletal protein</fullName>
    </recommendedName>
</protein>
<accession>A0A2M9G3B9</accession>
<reference evidence="2 3" key="1">
    <citation type="submission" date="2017-11" db="EMBL/GenBank/DDBJ databases">
        <title>Draft genome sequence of Rhizobiales bacterium SY3-13.</title>
        <authorList>
            <person name="Sun C."/>
        </authorList>
    </citation>
    <scope>NUCLEOTIDE SEQUENCE [LARGE SCALE GENOMIC DNA]</scope>
    <source>
        <strain evidence="2 3">SY3-13</strain>
    </source>
</reference>
<evidence type="ECO:0000256" key="1">
    <source>
        <dbReference type="SAM" id="Phobius"/>
    </source>
</evidence>
<feature type="transmembrane region" description="Helical" evidence="1">
    <location>
        <begin position="329"/>
        <end position="357"/>
    </location>
</feature>
<evidence type="ECO:0008006" key="4">
    <source>
        <dbReference type="Google" id="ProtNLM"/>
    </source>
</evidence>
<keyword evidence="1" id="KW-1133">Transmembrane helix</keyword>
<sequence length="376" mass="38762">MLTVLFLALAAPSAAEPDRDREVVELSGEHGDMQFLVGGRVKVSATVTDDVFAAGRYVSFTRADIRNVIAAGYEVTLDGGVVADMIAAGSTVRVAGRVVDDLVAAGGTVRIAPEGAVESDVRAVGETIEVEGVVGGSLRAAARSIRIEGSVGGKADLSAERIVIGPAARIGGDLIYRSHQPPEIAAGAVIEGDVRHIEMDLPDIERIGLTIFGIGLVIGVAWAVAVLLLVVVIQAAFPSLVGEAAAAARARPWNSLGRGVATLMIALAASGLLFASVLGVPLGAALFFTTALLALVGLTVAAQWAGFAIRRWRRRSDPVSARSRMGWTVLGLVALALVSLIPFLGWIVVGLIVAAGVGAAASRIWQRGQPAYEEAG</sequence>
<feature type="transmembrane region" description="Helical" evidence="1">
    <location>
        <begin position="258"/>
        <end position="278"/>
    </location>
</feature>
<dbReference type="Proteomes" id="UP000229498">
    <property type="component" value="Unassembled WGS sequence"/>
</dbReference>
<keyword evidence="3" id="KW-1185">Reference proteome</keyword>
<evidence type="ECO:0000313" key="3">
    <source>
        <dbReference type="Proteomes" id="UP000229498"/>
    </source>
</evidence>
<keyword evidence="1" id="KW-0812">Transmembrane</keyword>
<feature type="transmembrane region" description="Helical" evidence="1">
    <location>
        <begin position="211"/>
        <end position="237"/>
    </location>
</feature>
<feature type="transmembrane region" description="Helical" evidence="1">
    <location>
        <begin position="284"/>
        <end position="309"/>
    </location>
</feature>
<keyword evidence="1" id="KW-0472">Membrane</keyword>
<evidence type="ECO:0000313" key="2">
    <source>
        <dbReference type="EMBL" id="PJK30205.1"/>
    </source>
</evidence>
<dbReference type="AlphaFoldDB" id="A0A2M9G3B9"/>
<dbReference type="EMBL" id="PHIG01000029">
    <property type="protein sequence ID" value="PJK30205.1"/>
    <property type="molecule type" value="Genomic_DNA"/>
</dbReference>
<comment type="caution">
    <text evidence="2">The sequence shown here is derived from an EMBL/GenBank/DDBJ whole genome shotgun (WGS) entry which is preliminary data.</text>
</comment>
<organism evidence="2 3">
    <name type="scientific">Minwuia thermotolerans</name>
    <dbReference type="NCBI Taxonomy" id="2056226"/>
    <lineage>
        <taxon>Bacteria</taxon>
        <taxon>Pseudomonadati</taxon>
        <taxon>Pseudomonadota</taxon>
        <taxon>Alphaproteobacteria</taxon>
        <taxon>Minwuiales</taxon>
        <taxon>Minwuiaceae</taxon>
        <taxon>Minwuia</taxon>
    </lineage>
</organism>
<gene>
    <name evidence="2" type="ORF">CVT23_07330</name>
</gene>
<proteinExistence type="predicted"/>
<name>A0A2M9G3B9_9PROT</name>